<name>A0ABX7QV30_9GAMM</name>
<dbReference type="Gene3D" id="3.40.1010.10">
    <property type="entry name" value="Cobalt-precorrin-4 Transmethylase, Domain 1"/>
    <property type="match status" value="1"/>
</dbReference>
<dbReference type="Proteomes" id="UP000662770">
    <property type="component" value="Chromosome"/>
</dbReference>
<dbReference type="InterPro" id="IPR035996">
    <property type="entry name" value="4pyrrol_Methylase_sf"/>
</dbReference>
<keyword evidence="3" id="KW-1185">Reference proteome</keyword>
<organism evidence="2 3">
    <name type="scientific">Shewanella avicenniae</name>
    <dbReference type="NCBI Taxonomy" id="2814294"/>
    <lineage>
        <taxon>Bacteria</taxon>
        <taxon>Pseudomonadati</taxon>
        <taxon>Pseudomonadota</taxon>
        <taxon>Gammaproteobacteria</taxon>
        <taxon>Alteromonadales</taxon>
        <taxon>Shewanellaceae</taxon>
        <taxon>Shewanella</taxon>
    </lineage>
</organism>
<dbReference type="EMBL" id="CP071503">
    <property type="protein sequence ID" value="QSX34493.1"/>
    <property type="molecule type" value="Genomic_DNA"/>
</dbReference>
<protein>
    <recommendedName>
        <fullName evidence="1">Tetrapyrrole methylase domain-containing protein</fullName>
    </recommendedName>
</protein>
<dbReference type="Pfam" id="PF00590">
    <property type="entry name" value="TP_methylase"/>
    <property type="match status" value="1"/>
</dbReference>
<evidence type="ECO:0000259" key="1">
    <source>
        <dbReference type="Pfam" id="PF00590"/>
    </source>
</evidence>
<dbReference type="SUPFAM" id="SSF53790">
    <property type="entry name" value="Tetrapyrrole methylase"/>
    <property type="match status" value="1"/>
</dbReference>
<evidence type="ECO:0000313" key="2">
    <source>
        <dbReference type="EMBL" id="QSX34493.1"/>
    </source>
</evidence>
<proteinExistence type="predicted"/>
<accession>A0ABX7QV30</accession>
<dbReference type="CDD" id="cd19916">
    <property type="entry name" value="OphMA_like"/>
    <property type="match status" value="1"/>
</dbReference>
<reference evidence="2 3" key="1">
    <citation type="submission" date="2021-03" db="EMBL/GenBank/DDBJ databases">
        <title>Novel species identification of genus Shewanella.</title>
        <authorList>
            <person name="Liu G."/>
            <person name="Zhang Q."/>
        </authorList>
    </citation>
    <scope>NUCLEOTIDE SEQUENCE [LARGE SCALE GENOMIC DNA]</scope>
    <source>
        <strain evidence="2 3">FJAT-51800</strain>
    </source>
</reference>
<gene>
    <name evidence="2" type="ORF">JYB87_04380</name>
</gene>
<dbReference type="RefSeq" id="WP_207355694.1">
    <property type="nucleotide sequence ID" value="NZ_CP071503.1"/>
</dbReference>
<sequence>MTATTKGSLTCVGVGMMLGAHICPISRSHIENADIVFSAMSDGFVEKWLEQLNPNVHSLQSLYGKDKSRHKTYKEMVQTIVTAVQQNKKVVAAFYGHPGVFVKPAHQAIEQTRALGFDATMVPGISAEACLYADLGMDPGKQGCQHYETSQFMLYQRRIDPSAMLVLWQIGLAGDLSMGIGTTGVAERRLLLELLAEDYSLEHNCWLYEAATMPLMQPRMEQLPLKALLQAEINQHTTLVIPPEKSLVPNIQMRQRLKILQQQATNISKQDNNVIPFNKREKIQ</sequence>
<evidence type="ECO:0000313" key="3">
    <source>
        <dbReference type="Proteomes" id="UP000662770"/>
    </source>
</evidence>
<dbReference type="InterPro" id="IPR000878">
    <property type="entry name" value="4pyrrol_Mease"/>
</dbReference>
<dbReference type="InterPro" id="IPR014777">
    <property type="entry name" value="4pyrrole_Mease_sub1"/>
</dbReference>
<feature type="domain" description="Tetrapyrrole methylase" evidence="1">
    <location>
        <begin position="9"/>
        <end position="214"/>
    </location>
</feature>